<dbReference type="GO" id="GO:0042301">
    <property type="term" value="F:phosphate ion binding"/>
    <property type="evidence" value="ECO:0007669"/>
    <property type="project" value="InterPro"/>
</dbReference>
<keyword evidence="7" id="KW-0732">Signal</keyword>
<dbReference type="GO" id="GO:0043190">
    <property type="term" value="C:ATP-binding cassette (ABC) transporter complex"/>
    <property type="evidence" value="ECO:0007669"/>
    <property type="project" value="InterPro"/>
</dbReference>
<name>A0A146JC60_9AQUI</name>
<comment type="function">
    <text evidence="1">Part of the ABC transporter complex PstSACB involved in phosphate import.</text>
</comment>
<evidence type="ECO:0000256" key="7">
    <source>
        <dbReference type="SAM" id="SignalP"/>
    </source>
</evidence>
<evidence type="ECO:0000256" key="2">
    <source>
        <dbReference type="ARBA" id="ARBA00008725"/>
    </source>
</evidence>
<accession>A0A146JC60</accession>
<dbReference type="NCBIfam" id="NF008171">
    <property type="entry name" value="PRK10918.1"/>
    <property type="match status" value="1"/>
</dbReference>
<dbReference type="CDD" id="cd13565">
    <property type="entry name" value="PBP2_PstS"/>
    <property type="match status" value="1"/>
</dbReference>
<comment type="similarity">
    <text evidence="2 6">Belongs to the PstS family.</text>
</comment>
<sequence>MKTIGKLAIGGILAVSTVVVAAEVTGAGATFPYPIYSAWAFMYEKATGTKVNYQSIGSGGGIRQIENRTVDFGASDAPLTPKELSEKKLLQFPTVIGGVVPTYNLPEVKGQQLNFDGKALCDIYMGKIKKWNDPYLQQLNPGVNLPDRDITVVRRSDGSGTTWIWTNYLSKVCPEWEKQVGFGTSVDWPTGVGGKGNEGVANYVKRFRGAIGYVEYIYAKQNDLPAGKVKNREGNFVAPSVESFQSAAANAKWDKKQHFYYILTDQPGKNSYPITGATFILLAKDRPESSKKAIQFFDWAFKNGDQEALRLNYVPFPENVKNLIREYWKENGLM</sequence>
<evidence type="ECO:0000256" key="3">
    <source>
        <dbReference type="ARBA" id="ARBA00011529"/>
    </source>
</evidence>
<evidence type="ECO:0000256" key="1">
    <source>
        <dbReference type="ARBA" id="ARBA00002841"/>
    </source>
</evidence>
<dbReference type="EMBL" id="LC145185">
    <property type="protein sequence ID" value="BAU79842.1"/>
    <property type="molecule type" value="Genomic_DNA"/>
</dbReference>
<dbReference type="PANTHER" id="PTHR42996">
    <property type="entry name" value="PHOSPHATE-BINDING PROTEIN PSTS"/>
    <property type="match status" value="1"/>
</dbReference>
<evidence type="ECO:0000256" key="5">
    <source>
        <dbReference type="ARBA" id="ARBA00022592"/>
    </source>
</evidence>
<keyword evidence="4 6" id="KW-0813">Transport</keyword>
<dbReference type="InterPro" id="IPR005673">
    <property type="entry name" value="ABC_phos-bd_PstS"/>
</dbReference>
<dbReference type="PIRSF" id="PIRSF002756">
    <property type="entry name" value="PstS"/>
    <property type="match status" value="1"/>
</dbReference>
<dbReference type="PANTHER" id="PTHR42996:SF1">
    <property type="entry name" value="PHOSPHATE-BINDING PROTEIN PSTS"/>
    <property type="match status" value="1"/>
</dbReference>
<dbReference type="NCBIfam" id="TIGR00975">
    <property type="entry name" value="3a0107s03"/>
    <property type="match status" value="1"/>
</dbReference>
<dbReference type="AlphaFoldDB" id="A0A146JC60"/>
<dbReference type="SUPFAM" id="SSF53850">
    <property type="entry name" value="Periplasmic binding protein-like II"/>
    <property type="match status" value="1"/>
</dbReference>
<proteinExistence type="inferred from homology"/>
<evidence type="ECO:0000256" key="4">
    <source>
        <dbReference type="ARBA" id="ARBA00022448"/>
    </source>
</evidence>
<feature type="signal peptide" evidence="7">
    <location>
        <begin position="1"/>
        <end position="21"/>
    </location>
</feature>
<reference evidence="9" key="1">
    <citation type="journal article" date="2016" name="Microbes Environ.">
        <title>In Situ Gene Expression Responsible for Sulfide Oxidation and CO2 Fixation of an Uncultured Large Sausage-Shaped Aquificae Bacterium in a Sulfidic Hot Spring.</title>
        <authorList>
            <person name="Tamazawa S."/>
            <person name="Yamamoto K."/>
            <person name="Takasaki K."/>
            <person name="Mitani Y."/>
            <person name="Hanada S."/>
            <person name="Kamagata Y."/>
            <person name="Tamaki H."/>
        </authorList>
    </citation>
    <scope>NUCLEOTIDE SEQUENCE</scope>
</reference>
<dbReference type="InterPro" id="IPR024370">
    <property type="entry name" value="PBP_domain"/>
</dbReference>
<keyword evidence="5 6" id="KW-0592">Phosphate transport</keyword>
<feature type="chain" id="PRO_5007526422" description="Phosphate-binding protein" evidence="7">
    <location>
        <begin position="22"/>
        <end position="334"/>
    </location>
</feature>
<dbReference type="Pfam" id="PF12849">
    <property type="entry name" value="PBP_like_2"/>
    <property type="match status" value="1"/>
</dbReference>
<evidence type="ECO:0000256" key="6">
    <source>
        <dbReference type="PIRNR" id="PIRNR002756"/>
    </source>
</evidence>
<dbReference type="GO" id="GO:0035435">
    <property type="term" value="P:phosphate ion transmembrane transport"/>
    <property type="evidence" value="ECO:0007669"/>
    <property type="project" value="InterPro"/>
</dbReference>
<protein>
    <recommendedName>
        <fullName evidence="6">Phosphate-binding protein</fullName>
    </recommendedName>
</protein>
<comment type="subunit">
    <text evidence="3">The complex is composed of two ATP-binding proteins (PstB), two transmembrane proteins (PstC and PstA) and a solute-binding protein (PstS).</text>
</comment>
<dbReference type="Gene3D" id="3.40.190.10">
    <property type="entry name" value="Periplasmic binding protein-like II"/>
    <property type="match status" value="2"/>
</dbReference>
<evidence type="ECO:0000313" key="9">
    <source>
        <dbReference type="EMBL" id="BAU79842.1"/>
    </source>
</evidence>
<dbReference type="InterPro" id="IPR050962">
    <property type="entry name" value="Phosphate-bind_PstS"/>
</dbReference>
<feature type="domain" description="PBP" evidence="8">
    <location>
        <begin position="22"/>
        <end position="301"/>
    </location>
</feature>
<organism evidence="9">
    <name type="scientific">uncultured Aquificaceae bacterium</name>
    <dbReference type="NCBI Taxonomy" id="374108"/>
    <lineage>
        <taxon>Bacteria</taxon>
        <taxon>Pseudomonadati</taxon>
        <taxon>Aquificota</taxon>
        <taxon>Aquificia</taxon>
        <taxon>Aquificales</taxon>
        <taxon>Aquificaceae</taxon>
        <taxon>environmental samples</taxon>
    </lineage>
</organism>
<evidence type="ECO:0000259" key="8">
    <source>
        <dbReference type="Pfam" id="PF12849"/>
    </source>
</evidence>